<proteinExistence type="predicted"/>
<name>A0ABU9W692_9MICO</name>
<reference evidence="2 3" key="1">
    <citation type="submission" date="2024-03" db="EMBL/GenBank/DDBJ databases">
        <title>YIM 134122 draft genome.</title>
        <authorList>
            <person name="Zuo S."/>
            <person name="Xiong L."/>
        </authorList>
    </citation>
    <scope>NUCLEOTIDE SEQUENCE [LARGE SCALE GENOMIC DNA]</scope>
    <source>
        <strain evidence="2 3">YIM 134122</strain>
    </source>
</reference>
<evidence type="ECO:0000313" key="2">
    <source>
        <dbReference type="EMBL" id="MEN1947497.1"/>
    </source>
</evidence>
<organism evidence="2 3">
    <name type="scientific">Leifsonia stereocauli</name>
    <dbReference type="NCBI Taxonomy" id="3134136"/>
    <lineage>
        <taxon>Bacteria</taxon>
        <taxon>Bacillati</taxon>
        <taxon>Actinomycetota</taxon>
        <taxon>Actinomycetes</taxon>
        <taxon>Micrococcales</taxon>
        <taxon>Microbacteriaceae</taxon>
        <taxon>Leifsonia</taxon>
    </lineage>
</organism>
<feature type="transmembrane region" description="Helical" evidence="1">
    <location>
        <begin position="106"/>
        <end position="123"/>
    </location>
</feature>
<feature type="transmembrane region" description="Helical" evidence="1">
    <location>
        <begin position="75"/>
        <end position="94"/>
    </location>
</feature>
<dbReference type="RefSeq" id="WP_342114772.1">
    <property type="nucleotide sequence ID" value="NZ_JBCAUN010000002.1"/>
</dbReference>
<dbReference type="Proteomes" id="UP001425155">
    <property type="component" value="Unassembled WGS sequence"/>
</dbReference>
<accession>A0ABU9W692</accession>
<evidence type="ECO:0000256" key="1">
    <source>
        <dbReference type="SAM" id="Phobius"/>
    </source>
</evidence>
<gene>
    <name evidence="2" type="ORF">WJX64_13135</name>
</gene>
<keyword evidence="1" id="KW-1133">Transmembrane helix</keyword>
<comment type="caution">
    <text evidence="2">The sequence shown here is derived from an EMBL/GenBank/DDBJ whole genome shotgun (WGS) entry which is preliminary data.</text>
</comment>
<evidence type="ECO:0000313" key="3">
    <source>
        <dbReference type="Proteomes" id="UP001425155"/>
    </source>
</evidence>
<keyword evidence="1" id="KW-0472">Membrane</keyword>
<dbReference type="EMBL" id="JBCLVG010000002">
    <property type="protein sequence ID" value="MEN1947497.1"/>
    <property type="molecule type" value="Genomic_DNA"/>
</dbReference>
<evidence type="ECO:0008006" key="4">
    <source>
        <dbReference type="Google" id="ProtNLM"/>
    </source>
</evidence>
<protein>
    <recommendedName>
        <fullName evidence="4">Integral membrane protein</fullName>
    </recommendedName>
</protein>
<sequence>MPVAAIALCVILAALAIFQLALILGAPIGRFAWGGQHRVLPAKLRIGSAVAIVIYALIGTLALDRASVIDVVPDAVSTVGMWVAFGYFVLGIPLNAISRSRPERFTMTPVVIVLAALSLLVALG</sequence>
<feature type="transmembrane region" description="Helical" evidence="1">
    <location>
        <begin position="44"/>
        <end position="63"/>
    </location>
</feature>
<keyword evidence="3" id="KW-1185">Reference proteome</keyword>
<keyword evidence="1" id="KW-0812">Transmembrane</keyword>